<dbReference type="PANTHER" id="PTHR21013">
    <property type="entry name" value="ATP SYNTHASE MITOCHONDRIAL F1 COMPLEX ASSEMBLY FACTOR 2/ATP12 PROTEIN, MITOCHONDRIAL PRECURSOR"/>
    <property type="match status" value="1"/>
</dbReference>
<evidence type="ECO:0000256" key="2">
    <source>
        <dbReference type="ARBA" id="ARBA00008231"/>
    </source>
</evidence>
<dbReference type="PANTHER" id="PTHR21013:SF10">
    <property type="entry name" value="ATP SYNTHASE MITOCHONDRIAL F1 COMPLEX ASSEMBLY FACTOR 2"/>
    <property type="match status" value="1"/>
</dbReference>
<dbReference type="GeneID" id="39581208"/>
<evidence type="ECO:0000256" key="6">
    <source>
        <dbReference type="SAM" id="MobiDB-lite"/>
    </source>
</evidence>
<proteinExistence type="inferred from homology"/>
<dbReference type="GO" id="GO:0005739">
    <property type="term" value="C:mitochondrion"/>
    <property type="evidence" value="ECO:0007669"/>
    <property type="project" value="UniProtKB-SubCell"/>
</dbReference>
<dbReference type="Gene3D" id="3.30.2180.10">
    <property type="entry name" value="ATP12-like"/>
    <property type="match status" value="1"/>
</dbReference>
<evidence type="ECO:0000256" key="1">
    <source>
        <dbReference type="ARBA" id="ARBA00004173"/>
    </source>
</evidence>
<name>A0A3N2PJG1_SODAK</name>
<sequence>MKPPTRINLAFPIPITPRTTRPVAIAALAFPHRVAAAPQIPTNIRLISSTAVFKHADVAPIVGTGPPPEPPRPSAEFAKHAGPRNADDVAARIARRRKQAEVLKAAKEVKTSAGVKNGGAKRRFWKHVSVQEVDGTLQIHLDSRSLRHPTTKEIIRLPSSKPHLATALALEWDNIASTQQATKQHLTPLTSLVCRAIDIAQDDDAEGLIRPQIVTTVMRYLDTDSLLCWAPPALETDHRNDAGESLREVQERTAADIVSYLTTHVWPGLRFHSVLDEGSIMPRHQEDGVRDVVQGWVATLHPWELAGLERAALAGKSLLAATRLVVEWSEHAPAGGLRPATPAQDRQSTDNAVFGVEEAARATSVEVAWQTDRWGEVEDTHDVEKEDLRRQLGSAVLLVSGMGRR</sequence>
<dbReference type="RefSeq" id="XP_028462469.1">
    <property type="nucleotide sequence ID" value="XM_028612730.1"/>
</dbReference>
<dbReference type="SUPFAM" id="SSF160909">
    <property type="entry name" value="ATP12-like"/>
    <property type="match status" value="1"/>
</dbReference>
<dbReference type="InterPro" id="IPR042272">
    <property type="entry name" value="ATP12_ATP_synth-F1-assembly_N"/>
</dbReference>
<dbReference type="OrthoDB" id="5322896at2759"/>
<protein>
    <submittedName>
        <fullName evidence="7">ATP12 protein</fullName>
    </submittedName>
</protein>
<keyword evidence="4" id="KW-0496">Mitochondrion</keyword>
<comment type="similarity">
    <text evidence="2">Belongs to the ATP12 family.</text>
</comment>
<dbReference type="Gene3D" id="1.10.3580.10">
    <property type="entry name" value="ATP12 ATPase"/>
    <property type="match status" value="1"/>
</dbReference>
<dbReference type="Proteomes" id="UP000272025">
    <property type="component" value="Unassembled WGS sequence"/>
</dbReference>
<feature type="region of interest" description="Disordered" evidence="6">
    <location>
        <begin position="63"/>
        <end position="86"/>
    </location>
</feature>
<keyword evidence="8" id="KW-1185">Reference proteome</keyword>
<dbReference type="AlphaFoldDB" id="A0A3N2PJG1"/>
<dbReference type="GO" id="GO:0033615">
    <property type="term" value="P:mitochondrial proton-transporting ATP synthase complex assembly"/>
    <property type="evidence" value="ECO:0007669"/>
    <property type="project" value="TreeGrafter"/>
</dbReference>
<keyword evidence="3" id="KW-0809">Transit peptide</keyword>
<evidence type="ECO:0000313" key="7">
    <source>
        <dbReference type="EMBL" id="ROT34663.1"/>
    </source>
</evidence>
<comment type="subcellular location">
    <subcellularLocation>
        <location evidence="1">Mitochondrion</location>
    </subcellularLocation>
</comment>
<evidence type="ECO:0000313" key="8">
    <source>
        <dbReference type="Proteomes" id="UP000272025"/>
    </source>
</evidence>
<evidence type="ECO:0000256" key="5">
    <source>
        <dbReference type="ARBA" id="ARBA00023186"/>
    </source>
</evidence>
<dbReference type="InterPro" id="IPR023335">
    <property type="entry name" value="ATP12_ortho_dom_sf"/>
</dbReference>
<dbReference type="EMBL" id="ML119066">
    <property type="protein sequence ID" value="ROT34663.1"/>
    <property type="molecule type" value="Genomic_DNA"/>
</dbReference>
<dbReference type="InterPro" id="IPR011419">
    <property type="entry name" value="ATP12_ATP_synth-F1-assembly"/>
</dbReference>
<accession>A0A3N2PJG1</accession>
<evidence type="ECO:0000256" key="4">
    <source>
        <dbReference type="ARBA" id="ARBA00023128"/>
    </source>
</evidence>
<evidence type="ECO:0000256" key="3">
    <source>
        <dbReference type="ARBA" id="ARBA00022946"/>
    </source>
</evidence>
<keyword evidence="5" id="KW-0143">Chaperone</keyword>
<gene>
    <name evidence="7" type="ORF">SODALDRAFT_337865</name>
</gene>
<organism evidence="7 8">
    <name type="scientific">Sodiomyces alkalinus (strain CBS 110278 / VKM F-3762 / F11)</name>
    <name type="common">Alkaliphilic filamentous fungus</name>
    <dbReference type="NCBI Taxonomy" id="1314773"/>
    <lineage>
        <taxon>Eukaryota</taxon>
        <taxon>Fungi</taxon>
        <taxon>Dikarya</taxon>
        <taxon>Ascomycota</taxon>
        <taxon>Pezizomycotina</taxon>
        <taxon>Sordariomycetes</taxon>
        <taxon>Hypocreomycetidae</taxon>
        <taxon>Glomerellales</taxon>
        <taxon>Plectosphaerellaceae</taxon>
        <taxon>Sodiomyces</taxon>
    </lineage>
</organism>
<dbReference type="STRING" id="1314773.A0A3N2PJG1"/>
<reference evidence="7 8" key="1">
    <citation type="journal article" date="2018" name="Mol. Ecol.">
        <title>The obligate alkalophilic soda-lake fungus Sodiomyces alkalinus has shifted to a protein diet.</title>
        <authorList>
            <person name="Grum-Grzhimaylo A.A."/>
            <person name="Falkoski D.L."/>
            <person name="van den Heuvel J."/>
            <person name="Valero-Jimenez C.A."/>
            <person name="Min B."/>
            <person name="Choi I.G."/>
            <person name="Lipzen A."/>
            <person name="Daum C.G."/>
            <person name="Aanen D.K."/>
            <person name="Tsang A."/>
            <person name="Henrissat B."/>
            <person name="Bilanenko E.N."/>
            <person name="de Vries R.P."/>
            <person name="van Kan J.A.L."/>
            <person name="Grigoriev I.V."/>
            <person name="Debets A.J.M."/>
        </authorList>
    </citation>
    <scope>NUCLEOTIDE SEQUENCE [LARGE SCALE GENOMIC DNA]</scope>
    <source>
        <strain evidence="7 8">F11</strain>
    </source>
</reference>
<dbReference type="Pfam" id="PF07542">
    <property type="entry name" value="ATP12"/>
    <property type="match status" value="1"/>
</dbReference>